<proteinExistence type="predicted"/>
<dbReference type="SUPFAM" id="SSF56935">
    <property type="entry name" value="Porins"/>
    <property type="match status" value="1"/>
</dbReference>
<reference evidence="3" key="1">
    <citation type="submission" date="2017-09" db="EMBL/GenBank/DDBJ databases">
        <authorList>
            <person name="Varghese N."/>
            <person name="Submissions S."/>
        </authorList>
    </citation>
    <scope>NUCLEOTIDE SEQUENCE [LARGE SCALE GENOMIC DNA]</scope>
    <source>
        <strain evidence="3">DSM 25885</strain>
    </source>
</reference>
<evidence type="ECO:0000313" key="2">
    <source>
        <dbReference type="EMBL" id="SNY94500.1"/>
    </source>
</evidence>
<evidence type="ECO:0000313" key="3">
    <source>
        <dbReference type="Proteomes" id="UP000219048"/>
    </source>
</evidence>
<keyword evidence="3" id="KW-1185">Reference proteome</keyword>
<feature type="chain" id="PRO_5012515672" description="Aromatic hydrocarbon degradation protein" evidence="1">
    <location>
        <begin position="20"/>
        <end position="421"/>
    </location>
</feature>
<dbReference type="EMBL" id="OBEH01000001">
    <property type="protein sequence ID" value="SNY94500.1"/>
    <property type="molecule type" value="Genomic_DNA"/>
</dbReference>
<feature type="signal peptide" evidence="1">
    <location>
        <begin position="1"/>
        <end position="19"/>
    </location>
</feature>
<dbReference type="Proteomes" id="UP000219048">
    <property type="component" value="Unassembled WGS sequence"/>
</dbReference>
<dbReference type="RefSeq" id="WP_097043827.1">
    <property type="nucleotide sequence ID" value="NZ_OBEH01000001.1"/>
</dbReference>
<keyword evidence="1" id="KW-0732">Signal</keyword>
<dbReference type="OrthoDB" id="1491239at2"/>
<dbReference type="Gene3D" id="2.40.160.60">
    <property type="entry name" value="Outer membrane protein transport protein (OMPP1/FadL/TodX)"/>
    <property type="match status" value="1"/>
</dbReference>
<dbReference type="AlphaFoldDB" id="A0A285MBG8"/>
<sequence>MVKKFLIAFFCVTAHGIFAQNGTISPYSFFGIGDLRNNGTVENQMMGGLSMYGDSIHINLNNPAAYSKLRLTVYTAGISNTQYRLEDFTEKQNVSVTSLDYLAIGFPIAKNAGMGFGLMPLSSVGYNLISESQNVDGQLVTNAFTGEGGLNRAYLSFGYEPIKNLSLGVTANFNFGTLEYRRIQSVEDVQFGTLNSRESRISGYDFNYAVNYTPTIKDKYTLYTSVLVNTQGNLISTNSERLGSFSLVNGTDVEVIDVDLDASNLKNTELKIPTRTTLGLGFGEDKKWFAGGEYSFQKFSDFENRFLGLENVTYKDANTYSLGGYFIPEYTSLSSYFKRITYRAGLKYDVTGLEVNNKEINNFGITFGLGLPLGNSFSNLNVGFELGRRGTTDASLIREDYLKINVGLSLNDRWFVKRRIN</sequence>
<organism evidence="2 3">
    <name type="scientific">Flagellimonas pacifica</name>
    <dbReference type="NCBI Taxonomy" id="1247520"/>
    <lineage>
        <taxon>Bacteria</taxon>
        <taxon>Pseudomonadati</taxon>
        <taxon>Bacteroidota</taxon>
        <taxon>Flavobacteriia</taxon>
        <taxon>Flavobacteriales</taxon>
        <taxon>Flavobacteriaceae</taxon>
        <taxon>Flagellimonas</taxon>
    </lineage>
</organism>
<name>A0A285MBG8_9FLAO</name>
<accession>A0A285MBG8</accession>
<gene>
    <name evidence="2" type="ORF">SAMN06265377_0159</name>
</gene>
<protein>
    <recommendedName>
        <fullName evidence="4">Aromatic hydrocarbon degradation protein</fullName>
    </recommendedName>
</protein>
<evidence type="ECO:0000256" key="1">
    <source>
        <dbReference type="SAM" id="SignalP"/>
    </source>
</evidence>
<evidence type="ECO:0008006" key="4">
    <source>
        <dbReference type="Google" id="ProtNLM"/>
    </source>
</evidence>